<evidence type="ECO:0000256" key="2">
    <source>
        <dbReference type="SAM" id="SignalP"/>
    </source>
</evidence>
<evidence type="ECO:0000313" key="4">
    <source>
        <dbReference type="Proteomes" id="UP001597073"/>
    </source>
</evidence>
<feature type="signal peptide" evidence="2">
    <location>
        <begin position="1"/>
        <end position="21"/>
    </location>
</feature>
<accession>A0ABW2ZKB8</accession>
<feature type="region of interest" description="Disordered" evidence="1">
    <location>
        <begin position="122"/>
        <end position="142"/>
    </location>
</feature>
<dbReference type="RefSeq" id="WP_377144843.1">
    <property type="nucleotide sequence ID" value="NZ_JBHTIA010000012.1"/>
</dbReference>
<keyword evidence="2" id="KW-0732">Signal</keyword>
<evidence type="ECO:0000313" key="3">
    <source>
        <dbReference type="EMBL" id="MFD0766694.1"/>
    </source>
</evidence>
<dbReference type="EMBL" id="JBHTIA010000012">
    <property type="protein sequence ID" value="MFD0766694.1"/>
    <property type="molecule type" value="Genomic_DNA"/>
</dbReference>
<name>A0ABW2ZKB8_9SPHI</name>
<dbReference type="Proteomes" id="UP001597073">
    <property type="component" value="Unassembled WGS sequence"/>
</dbReference>
<dbReference type="PROSITE" id="PS51257">
    <property type="entry name" value="PROKAR_LIPOPROTEIN"/>
    <property type="match status" value="1"/>
</dbReference>
<sequence>MRILKIFIIAFAILTVASCSSKTQPQPSLAGTWKITSAVGNDGRQWTGTFTLIEDDYGVNSYKGVFYWESVDGKSSGTDNVTGSYESVIKVLTLESQAITGNIEKVTYNMNIAGNGTRMTGTWTGSSDGTVENPGKLTASKQ</sequence>
<comment type="caution">
    <text evidence="3">The sequence shown here is derived from an EMBL/GenBank/DDBJ whole genome shotgun (WGS) entry which is preliminary data.</text>
</comment>
<reference evidence="4" key="1">
    <citation type="journal article" date="2019" name="Int. J. Syst. Evol. Microbiol.">
        <title>The Global Catalogue of Microorganisms (GCM) 10K type strain sequencing project: providing services to taxonomists for standard genome sequencing and annotation.</title>
        <authorList>
            <consortium name="The Broad Institute Genomics Platform"/>
            <consortium name="The Broad Institute Genome Sequencing Center for Infectious Disease"/>
            <person name="Wu L."/>
            <person name="Ma J."/>
        </authorList>
    </citation>
    <scope>NUCLEOTIDE SEQUENCE [LARGE SCALE GENOMIC DNA]</scope>
    <source>
        <strain evidence="4">CCUG 60742</strain>
    </source>
</reference>
<evidence type="ECO:0008006" key="5">
    <source>
        <dbReference type="Google" id="ProtNLM"/>
    </source>
</evidence>
<gene>
    <name evidence="3" type="ORF">ACFQZI_17665</name>
</gene>
<feature type="chain" id="PRO_5045497190" description="Lipocalin-like domain-containing protein" evidence="2">
    <location>
        <begin position="22"/>
        <end position="142"/>
    </location>
</feature>
<evidence type="ECO:0000256" key="1">
    <source>
        <dbReference type="SAM" id="MobiDB-lite"/>
    </source>
</evidence>
<proteinExistence type="predicted"/>
<keyword evidence="4" id="KW-1185">Reference proteome</keyword>
<protein>
    <recommendedName>
        <fullName evidence="5">Lipocalin-like domain-containing protein</fullName>
    </recommendedName>
</protein>
<organism evidence="3 4">
    <name type="scientific">Mucilaginibacter lutimaris</name>
    <dbReference type="NCBI Taxonomy" id="931629"/>
    <lineage>
        <taxon>Bacteria</taxon>
        <taxon>Pseudomonadati</taxon>
        <taxon>Bacteroidota</taxon>
        <taxon>Sphingobacteriia</taxon>
        <taxon>Sphingobacteriales</taxon>
        <taxon>Sphingobacteriaceae</taxon>
        <taxon>Mucilaginibacter</taxon>
    </lineage>
</organism>